<keyword evidence="9" id="KW-1185">Reference proteome</keyword>
<dbReference type="PANTHER" id="PTHR46140:SF1">
    <property type="entry name" value="VACUOLAR TRANSPORTER CHAPERONE COMPLEX SUBUNIT 4-RELATED"/>
    <property type="match status" value="1"/>
</dbReference>
<reference evidence="8" key="1">
    <citation type="submission" date="2023-06" db="EMBL/GenBank/DDBJ databases">
        <title>Survivors Of The Sea: Transcriptome response of Skeletonema marinoi to long-term dormancy.</title>
        <authorList>
            <person name="Pinder M.I.M."/>
            <person name="Kourtchenko O."/>
            <person name="Robertson E.K."/>
            <person name="Larsson T."/>
            <person name="Maumus F."/>
            <person name="Osuna-Cruz C.M."/>
            <person name="Vancaester E."/>
            <person name="Stenow R."/>
            <person name="Vandepoele K."/>
            <person name="Ploug H."/>
            <person name="Bruchert V."/>
            <person name="Godhe A."/>
            <person name="Topel M."/>
        </authorList>
    </citation>
    <scope>NUCLEOTIDE SEQUENCE</scope>
    <source>
        <strain evidence="8">R05AC</strain>
    </source>
</reference>
<sequence>MTERRFESSPWEVDQIGGSVVVLLSDVYSAIRELETKSDGLKEDKEWVAPTSFERVTTKYWVSGERLYEVLLSSVQDLPLLVYGRKGGRILNQKEVRSTDSSLASSALWTSFVTSISSVYFDSKEMSMYSERLKRSEGAHLFRIRWYGSKPCGEKNVFLELKVHHEKWIGDKSVKERCAIQEKDVSQLLDLDSGSGTWDEARAYAMVQRANSTEDEKSIQKLAKLLLKMRATIVKFKLTACVRTKYTRVAMQSSSSNACRLTFDRDLMVINERGAAPSSSKSWCLEDHDTLSQLDIVKMPYNVYEVKIAGEDGKPNFVTELEESQAIVEAKKFSKFLSGASIFNADKVATLPWWSDEEKFAHLYNGSRSSSVAAQDLLTAPSLIQCARDDNASTVSGSSRYSLERPLVQQPRGYPSLEGSCSTTDDSDTLDISVKRPIMNQSLPTMVSNIGQSDTNRRGNWISIRRRSSMFLKDNSVPNKSTSKPIASKQRLRVEPKSHFANERTFIQWISAALLFITFSQLLYILGSSNPDIEGQTAVAGTWMIAMSLFIAVYALVIYYRRVYLMANGRPYGYADFFGPGLLTFAVISGVALILAFSGEIQFGTASTMTPVTGQCMKRSLSGVPVMEMQPSGALVDEKESLLLVPSLNHIVAFEDDLPSEGENDQQARIVATVAGANMEALERVGKYIYALSEDTDKKSEIIALEWVYVSLDSDFDGTSSRRLQESHRWKISLPGAEGMALVPEGQLGEGSAAKLLVAGLLTESTKAGLVDVLSIDAYDQDTLDFSQTKLDKTSKINKKLVAKGLKDEKVGSMQFFEGRLYVLFDNAKVIRVFDPKTGVVVQEVMLPIAEAGAEEEWEGMRLQRINKEADAGLRGGSQSSVVLHLALDSPAQVWSLRLRNEDGQWILPTCAGV</sequence>
<comment type="subcellular location">
    <subcellularLocation>
        <location evidence="1">Endomembrane system</location>
        <topology evidence="1">Multi-pass membrane protein</topology>
    </subcellularLocation>
</comment>
<evidence type="ECO:0000313" key="8">
    <source>
        <dbReference type="EMBL" id="KAK1737579.1"/>
    </source>
</evidence>
<feature type="transmembrane region" description="Helical" evidence="5">
    <location>
        <begin position="506"/>
        <end position="526"/>
    </location>
</feature>
<dbReference type="Pfam" id="PF09359">
    <property type="entry name" value="VTC"/>
    <property type="match status" value="1"/>
</dbReference>
<name>A0AAD9D9B8_9STRA</name>
<dbReference type="GO" id="GO:0012505">
    <property type="term" value="C:endomembrane system"/>
    <property type="evidence" value="ECO:0007669"/>
    <property type="project" value="UniProtKB-SubCell"/>
</dbReference>
<dbReference type="EMBL" id="JATAAI010000025">
    <property type="protein sequence ID" value="KAK1737579.1"/>
    <property type="molecule type" value="Genomic_DNA"/>
</dbReference>
<accession>A0AAD9D9B8</accession>
<dbReference type="InterPro" id="IPR051572">
    <property type="entry name" value="VTC_Complex_Subunit"/>
</dbReference>
<organism evidence="8 9">
    <name type="scientific">Skeletonema marinoi</name>
    <dbReference type="NCBI Taxonomy" id="267567"/>
    <lineage>
        <taxon>Eukaryota</taxon>
        <taxon>Sar</taxon>
        <taxon>Stramenopiles</taxon>
        <taxon>Ochrophyta</taxon>
        <taxon>Bacillariophyta</taxon>
        <taxon>Coscinodiscophyceae</taxon>
        <taxon>Thalassiosirophycidae</taxon>
        <taxon>Thalassiosirales</taxon>
        <taxon>Skeletonemataceae</taxon>
        <taxon>Skeletonema</taxon>
        <taxon>Skeletonema marinoi-dohrnii complex</taxon>
    </lineage>
</organism>
<feature type="transmembrane region" description="Helical" evidence="5">
    <location>
        <begin position="538"/>
        <end position="560"/>
    </location>
</feature>
<evidence type="ECO:0000256" key="1">
    <source>
        <dbReference type="ARBA" id="ARBA00004127"/>
    </source>
</evidence>
<dbReference type="Gene3D" id="3.20.100.30">
    <property type="entry name" value="VTC, catalytic tunnel domain"/>
    <property type="match status" value="1"/>
</dbReference>
<evidence type="ECO:0000259" key="6">
    <source>
        <dbReference type="Pfam" id="PF02656"/>
    </source>
</evidence>
<keyword evidence="4 5" id="KW-0472">Membrane</keyword>
<evidence type="ECO:0000313" key="9">
    <source>
        <dbReference type="Proteomes" id="UP001224775"/>
    </source>
</evidence>
<keyword evidence="2 5" id="KW-0812">Transmembrane</keyword>
<feature type="domain" description="VTC" evidence="7">
    <location>
        <begin position="55"/>
        <end position="342"/>
    </location>
</feature>
<dbReference type="AlphaFoldDB" id="A0AAD9D9B8"/>
<dbReference type="InterPro" id="IPR042267">
    <property type="entry name" value="VTC_sf"/>
</dbReference>
<dbReference type="GO" id="GO:0006799">
    <property type="term" value="P:polyphosphate biosynthetic process"/>
    <property type="evidence" value="ECO:0007669"/>
    <property type="project" value="UniProtKB-ARBA"/>
</dbReference>
<protein>
    <submittedName>
        <fullName evidence="8">Vacuolar transporter chaperone 4</fullName>
    </submittedName>
</protein>
<evidence type="ECO:0000256" key="2">
    <source>
        <dbReference type="ARBA" id="ARBA00022692"/>
    </source>
</evidence>
<evidence type="ECO:0000256" key="5">
    <source>
        <dbReference type="SAM" id="Phobius"/>
    </source>
</evidence>
<dbReference type="InterPro" id="IPR018966">
    <property type="entry name" value="VTC_domain"/>
</dbReference>
<dbReference type="Pfam" id="PF02656">
    <property type="entry name" value="DUF202"/>
    <property type="match status" value="1"/>
</dbReference>
<proteinExistence type="predicted"/>
<dbReference type="InterPro" id="IPR003807">
    <property type="entry name" value="DUF202"/>
</dbReference>
<evidence type="ECO:0000259" key="7">
    <source>
        <dbReference type="Pfam" id="PF09359"/>
    </source>
</evidence>
<feature type="transmembrane region" description="Helical" evidence="5">
    <location>
        <begin position="572"/>
        <end position="597"/>
    </location>
</feature>
<feature type="domain" description="DUF202" evidence="6">
    <location>
        <begin position="497"/>
        <end position="563"/>
    </location>
</feature>
<dbReference type="Proteomes" id="UP001224775">
    <property type="component" value="Unassembled WGS sequence"/>
</dbReference>
<evidence type="ECO:0000256" key="4">
    <source>
        <dbReference type="ARBA" id="ARBA00023136"/>
    </source>
</evidence>
<comment type="caution">
    <text evidence="8">The sequence shown here is derived from an EMBL/GenBank/DDBJ whole genome shotgun (WGS) entry which is preliminary data.</text>
</comment>
<dbReference type="PANTHER" id="PTHR46140">
    <property type="entry name" value="VACUOLAR TRANSPORTER CHAPERONE 1-RELATED"/>
    <property type="match status" value="1"/>
</dbReference>
<gene>
    <name evidence="8" type="ORF">QTG54_011865</name>
</gene>
<keyword evidence="3 5" id="KW-1133">Transmembrane helix</keyword>
<evidence type="ECO:0000256" key="3">
    <source>
        <dbReference type="ARBA" id="ARBA00022989"/>
    </source>
</evidence>